<gene>
    <name evidence="1" type="ORF">BG261_06480</name>
</gene>
<protein>
    <recommendedName>
        <fullName evidence="3">DUF2200 domain-containing protein</fullName>
    </recommendedName>
</protein>
<dbReference type="InterPro" id="IPR014580">
    <property type="entry name" value="UCP033199"/>
</dbReference>
<dbReference type="EMBL" id="MKIR01000024">
    <property type="protein sequence ID" value="OFI48748.1"/>
    <property type="molecule type" value="Genomic_DNA"/>
</dbReference>
<dbReference type="InterPro" id="IPR023204">
    <property type="entry name" value="SP1917_dom_sf"/>
</dbReference>
<dbReference type="Gene3D" id="1.10.8.290">
    <property type="entry name" value="uncharacterized protein sp1917 domain"/>
    <property type="match status" value="1"/>
</dbReference>
<sequence length="114" mass="13285">MNRVYKMSFASIYSLYLEKVEKKGRTRDEVDQVIEWLTGYSKKQLDKQVESLCSLEAFFNKAPQINPNVDKITGVICGCRVEDIEEPLMQKIRYMDKLIDELAKGKSMDKILRT</sequence>
<reference evidence="2" key="1">
    <citation type="submission" date="2016-09" db="EMBL/GenBank/DDBJ databases">
        <title>Draft genome sequence of a novel species of the family Streptococcaceae isolated from flowers.</title>
        <authorList>
            <person name="Chuah L.-O."/>
            <person name="Yap K.-P."/>
            <person name="Thong K.L."/>
            <person name="Liong M.T."/>
            <person name="Ahmad R."/>
            <person name="Rusul G."/>
        </authorList>
    </citation>
    <scope>NUCLEOTIDE SEQUENCE [LARGE SCALE GENOMIC DNA]</scope>
    <source>
        <strain evidence="2">DF1</strain>
    </source>
</reference>
<dbReference type="RefSeq" id="WP_070793130.1">
    <property type="nucleotide sequence ID" value="NZ_MKIR01000024.1"/>
</dbReference>
<proteinExistence type="predicted"/>
<evidence type="ECO:0008006" key="3">
    <source>
        <dbReference type="Google" id="ProtNLM"/>
    </source>
</evidence>
<name>A0A1E8GMK0_9LACT</name>
<dbReference type="AlphaFoldDB" id="A0A1E8GMK0"/>
<dbReference type="Proteomes" id="UP000178622">
    <property type="component" value="Unassembled WGS sequence"/>
</dbReference>
<dbReference type="OrthoDB" id="3192540at2"/>
<dbReference type="Pfam" id="PF09966">
    <property type="entry name" value="DUF2200"/>
    <property type="match status" value="1"/>
</dbReference>
<keyword evidence="2" id="KW-1185">Reference proteome</keyword>
<comment type="caution">
    <text evidence="1">The sequence shown here is derived from an EMBL/GenBank/DDBJ whole genome shotgun (WGS) entry which is preliminary data.</text>
</comment>
<evidence type="ECO:0000313" key="2">
    <source>
        <dbReference type="Proteomes" id="UP000178622"/>
    </source>
</evidence>
<organism evidence="1 2">
    <name type="scientific">Floricoccus tropicus</name>
    <dbReference type="NCBI Taxonomy" id="1859473"/>
    <lineage>
        <taxon>Bacteria</taxon>
        <taxon>Bacillati</taxon>
        <taxon>Bacillota</taxon>
        <taxon>Bacilli</taxon>
        <taxon>Lactobacillales</taxon>
        <taxon>Streptococcaceae</taxon>
        <taxon>Floricoccus</taxon>
    </lineage>
</organism>
<dbReference type="STRING" id="1859473.BG261_06480"/>
<dbReference type="PIRSF" id="PIRSF033199">
    <property type="entry name" value="UCP033199"/>
    <property type="match status" value="1"/>
</dbReference>
<accession>A0A1E8GMK0</accession>
<evidence type="ECO:0000313" key="1">
    <source>
        <dbReference type="EMBL" id="OFI48748.1"/>
    </source>
</evidence>